<evidence type="ECO:0000256" key="1">
    <source>
        <dbReference type="SAM" id="MobiDB-lite"/>
    </source>
</evidence>
<reference evidence="3 4" key="1">
    <citation type="submission" date="2019-12" db="EMBL/GenBank/DDBJ databases">
        <title>Novel species isolated from a subtropical stream in China.</title>
        <authorList>
            <person name="Lu H."/>
        </authorList>
    </citation>
    <scope>NUCLEOTIDE SEQUENCE [LARGE SCALE GENOMIC DNA]</scope>
    <source>
        <strain evidence="3 4">FT135W</strain>
    </source>
</reference>
<name>A0A6L8KGA9_9BURK</name>
<feature type="region of interest" description="Disordered" evidence="1">
    <location>
        <begin position="111"/>
        <end position="177"/>
    </location>
</feature>
<dbReference type="EMBL" id="WWCN01000013">
    <property type="protein sequence ID" value="MYM24874.1"/>
    <property type="molecule type" value="Genomic_DNA"/>
</dbReference>
<organism evidence="3 4">
    <name type="scientific">Duganella flavida</name>
    <dbReference type="NCBI Taxonomy" id="2692175"/>
    <lineage>
        <taxon>Bacteria</taxon>
        <taxon>Pseudomonadati</taxon>
        <taxon>Pseudomonadota</taxon>
        <taxon>Betaproteobacteria</taxon>
        <taxon>Burkholderiales</taxon>
        <taxon>Oxalobacteraceae</taxon>
        <taxon>Telluria group</taxon>
        <taxon>Duganella</taxon>
    </lineage>
</organism>
<feature type="signal peptide" evidence="2">
    <location>
        <begin position="1"/>
        <end position="19"/>
    </location>
</feature>
<proteinExistence type="predicted"/>
<keyword evidence="2" id="KW-0732">Signal</keyword>
<dbReference type="Proteomes" id="UP000479335">
    <property type="component" value="Unassembled WGS sequence"/>
</dbReference>
<gene>
    <name evidence="3" type="ORF">GTP46_19780</name>
</gene>
<evidence type="ECO:0000313" key="3">
    <source>
        <dbReference type="EMBL" id="MYM24874.1"/>
    </source>
</evidence>
<protein>
    <submittedName>
        <fullName evidence="3">Uncharacterized protein</fullName>
    </submittedName>
</protein>
<dbReference type="RefSeq" id="WP_161008339.1">
    <property type="nucleotide sequence ID" value="NZ_WWCN01000013.1"/>
</dbReference>
<evidence type="ECO:0000313" key="4">
    <source>
        <dbReference type="Proteomes" id="UP000479335"/>
    </source>
</evidence>
<dbReference type="AlphaFoldDB" id="A0A6L8KGA9"/>
<accession>A0A6L8KGA9</accession>
<evidence type="ECO:0000256" key="2">
    <source>
        <dbReference type="SAM" id="SignalP"/>
    </source>
</evidence>
<keyword evidence="4" id="KW-1185">Reference proteome</keyword>
<comment type="caution">
    <text evidence="3">The sequence shown here is derived from an EMBL/GenBank/DDBJ whole genome shotgun (WGS) entry which is preliminary data.</text>
</comment>
<feature type="chain" id="PRO_5027082528" evidence="2">
    <location>
        <begin position="20"/>
        <end position="177"/>
    </location>
</feature>
<sequence length="177" mass="20834">MKAKLLAASLLALSASAFASDVGVSISVGQPGFYGRLDIGDYPAPQLLYRQPVIIERPVRYVETAPIYLRVPPGHAKNWGKHCYAYHACGQRVYFVQDGWYNREYVPRYRERHGGPERHDYREVRREERRDFRDDHRDDHRDRRNNRDDHDDHRDGRYDDRGPGHDNGHGRGHERRD</sequence>